<feature type="transmembrane region" description="Helical" evidence="9">
    <location>
        <begin position="518"/>
        <end position="539"/>
    </location>
</feature>
<dbReference type="GO" id="GO:0046872">
    <property type="term" value="F:metal ion binding"/>
    <property type="evidence" value="ECO:0007669"/>
    <property type="project" value="UniProtKB-KW"/>
</dbReference>
<feature type="transmembrane region" description="Helical" evidence="9">
    <location>
        <begin position="317"/>
        <end position="334"/>
    </location>
</feature>
<evidence type="ECO:0000256" key="4">
    <source>
        <dbReference type="ARBA" id="ARBA00022989"/>
    </source>
</evidence>
<gene>
    <name evidence="10" type="primary">ORF192860</name>
</gene>
<protein>
    <recommendedName>
        <fullName evidence="8">Transporter</fullName>
    </recommendedName>
</protein>
<feature type="transmembrane region" description="Helical" evidence="9">
    <location>
        <begin position="26"/>
        <end position="44"/>
    </location>
</feature>
<feature type="transmembrane region" description="Helical" evidence="9">
    <location>
        <begin position="559"/>
        <end position="581"/>
    </location>
</feature>
<dbReference type="PANTHER" id="PTHR11616:SF241">
    <property type="entry name" value="SODIUM- AND CHLORIDE-DEPENDENT GLYCINE TRANSPORTER 2"/>
    <property type="match status" value="1"/>
</dbReference>
<keyword evidence="7" id="KW-1015">Disulfide bond</keyword>
<feature type="binding site" evidence="6">
    <location>
        <position position="352"/>
    </location>
    <ligand>
        <name>Na(+)</name>
        <dbReference type="ChEBI" id="CHEBI:29101"/>
        <label>2</label>
    </ligand>
</feature>
<accession>A0A0B7BLH9</accession>
<dbReference type="GO" id="GO:0089718">
    <property type="term" value="P:amino acid import across plasma membrane"/>
    <property type="evidence" value="ECO:0007669"/>
    <property type="project" value="TreeGrafter"/>
</dbReference>
<evidence type="ECO:0000256" key="2">
    <source>
        <dbReference type="ARBA" id="ARBA00022448"/>
    </source>
</evidence>
<evidence type="ECO:0000256" key="5">
    <source>
        <dbReference type="ARBA" id="ARBA00023136"/>
    </source>
</evidence>
<dbReference type="GO" id="GO:0005886">
    <property type="term" value="C:plasma membrane"/>
    <property type="evidence" value="ECO:0007669"/>
    <property type="project" value="TreeGrafter"/>
</dbReference>
<feature type="binding site" evidence="6">
    <location>
        <position position="34"/>
    </location>
    <ligand>
        <name>Na(+)</name>
        <dbReference type="ChEBI" id="CHEBI:29101"/>
        <label>1</label>
    </ligand>
</feature>
<dbReference type="AlphaFoldDB" id="A0A0B7BLH9"/>
<dbReference type="EMBL" id="HACG01046356">
    <property type="protein sequence ID" value="CEK93221.1"/>
    <property type="molecule type" value="Transcribed_RNA"/>
</dbReference>
<feature type="binding site" evidence="6">
    <location>
        <position position="35"/>
    </location>
    <ligand>
        <name>Na(+)</name>
        <dbReference type="ChEBI" id="CHEBI:29101"/>
        <label>1</label>
    </ligand>
</feature>
<evidence type="ECO:0000256" key="7">
    <source>
        <dbReference type="PIRSR" id="PIRSR600175-2"/>
    </source>
</evidence>
<keyword evidence="4 9" id="KW-1133">Transmembrane helix</keyword>
<name>A0A0B7BLH9_9EUPU</name>
<dbReference type="Pfam" id="PF00209">
    <property type="entry name" value="SNF"/>
    <property type="match status" value="2"/>
</dbReference>
<keyword evidence="2 8" id="KW-0813">Transport</keyword>
<comment type="similarity">
    <text evidence="8">Belongs to the sodium:neurotransmitter symporter (SNF) (TC 2.A.22) family.</text>
</comment>
<dbReference type="PANTHER" id="PTHR11616">
    <property type="entry name" value="SODIUM/CHLORIDE DEPENDENT TRANSPORTER"/>
    <property type="match status" value="1"/>
</dbReference>
<feature type="transmembrane region" description="Helical" evidence="9">
    <location>
        <begin position="232"/>
        <end position="252"/>
    </location>
</feature>
<feature type="transmembrane region" description="Helical" evidence="9">
    <location>
        <begin position="264"/>
        <end position="281"/>
    </location>
</feature>
<dbReference type="GO" id="GO:0005283">
    <property type="term" value="F:amino acid:sodium symporter activity"/>
    <property type="evidence" value="ECO:0007669"/>
    <property type="project" value="TreeGrafter"/>
</dbReference>
<keyword evidence="3 8" id="KW-0812">Transmembrane</keyword>
<feature type="binding site" evidence="6">
    <location>
        <position position="39"/>
    </location>
    <ligand>
        <name>Na(+)</name>
        <dbReference type="ChEBI" id="CHEBI:29101"/>
        <label>1</label>
    </ligand>
</feature>
<keyword evidence="5 9" id="KW-0472">Membrane</keyword>
<feature type="binding site" evidence="6">
    <location>
        <position position="32"/>
    </location>
    <ligand>
        <name>Na(+)</name>
        <dbReference type="ChEBI" id="CHEBI:29101"/>
        <label>1</label>
    </ligand>
</feature>
<sequence length="651" mass="72577">MDKNNDSDVVKEEIPERRGWSNQVEFFFSCVGYAVGLGNIWRFPYLAFQYGGGSFLVPYVIMLVICGLPLFFLELAFGQFGSQGPITIWRVCPLFTGVGVAMVLISLMVCLYYNIIIMYGIFYFLNSLIYLDEALPWSTCGNTWNTKYCITERPDFSAMSETKAMNITLDRMDPVCVSQMLASANMSKTSSNFTLNYTLSSLSMCDMAVLPSEEYFTRFVLKLHEAENIGDLGGMSFKLLALLALTWLIQFIGLRRGVETSGKIIYFLASFPYVVLIALLIRGVTLEGYMKGIEFYVIPKWEKLNNINVWRDAATQIFYSLGPAFGTLITMASYNPFKHNCYRDAILVAVINCSTSIFAGFVIFSMLGYMAHVTNQDVQSVTSSGPGLVFVVYPEGIARMPAAPVWACLFFIMLISLGLDSQLAMFETVISAIIDQFPSALRKRRVMFTFICHVIGFLLGVPMVTYGGIWVLTILNTYSASYALMLTCLCELIALNYVYGNKNLCSDINIMLGFTPNWYWRSCWMVITPLTIVTMMILSGVQYTPVDYGGYEFEPWAQGVGFATVGLPILAILGGAVIQIYRFGGIRPAIQPHPLWGPANSTHRTGKYAISNQGFQSEVELYQVTPHISTVMATQRVENNGSSNVGLVGGY</sequence>
<reference evidence="10" key="1">
    <citation type="submission" date="2014-12" db="EMBL/GenBank/DDBJ databases">
        <title>Insight into the proteome of Arion vulgaris.</title>
        <authorList>
            <person name="Aradska J."/>
            <person name="Bulat T."/>
            <person name="Smidak R."/>
            <person name="Sarate P."/>
            <person name="Gangsoo J."/>
            <person name="Sialana F."/>
            <person name="Bilban M."/>
            <person name="Lubec G."/>
        </authorList>
    </citation>
    <scope>NUCLEOTIDE SEQUENCE</scope>
    <source>
        <tissue evidence="10">Skin</tissue>
    </source>
</reference>
<feature type="transmembrane region" description="Helical" evidence="9">
    <location>
        <begin position="98"/>
        <end position="125"/>
    </location>
</feature>
<dbReference type="InterPro" id="IPR000175">
    <property type="entry name" value="Na/ntran_symport"/>
</dbReference>
<comment type="subcellular location">
    <subcellularLocation>
        <location evidence="1">Membrane</location>
        <topology evidence="1">Multi-pass membrane protein</topology>
    </subcellularLocation>
</comment>
<proteinExistence type="inferred from homology"/>
<feature type="binding site" evidence="6">
    <location>
        <position position="420"/>
    </location>
    <ligand>
        <name>Na(+)</name>
        <dbReference type="ChEBI" id="CHEBI:29101"/>
        <label>1</label>
    </ligand>
</feature>
<dbReference type="PRINTS" id="PR00176">
    <property type="entry name" value="NANEUSMPORT"/>
</dbReference>
<organism evidence="10">
    <name type="scientific">Arion vulgaris</name>
    <dbReference type="NCBI Taxonomy" id="1028688"/>
    <lineage>
        <taxon>Eukaryota</taxon>
        <taxon>Metazoa</taxon>
        <taxon>Spiralia</taxon>
        <taxon>Lophotrochozoa</taxon>
        <taxon>Mollusca</taxon>
        <taxon>Gastropoda</taxon>
        <taxon>Heterobranchia</taxon>
        <taxon>Euthyneura</taxon>
        <taxon>Panpulmonata</taxon>
        <taxon>Eupulmonata</taxon>
        <taxon>Stylommatophora</taxon>
        <taxon>Helicina</taxon>
        <taxon>Arionoidea</taxon>
        <taxon>Arionidae</taxon>
        <taxon>Arion</taxon>
    </lineage>
</organism>
<feature type="transmembrane region" description="Helical" evidence="9">
    <location>
        <begin position="346"/>
        <end position="371"/>
    </location>
</feature>
<evidence type="ECO:0000256" key="8">
    <source>
        <dbReference type="RuleBase" id="RU003732"/>
    </source>
</evidence>
<feature type="transmembrane region" description="Helical" evidence="9">
    <location>
        <begin position="478"/>
        <end position="498"/>
    </location>
</feature>
<feature type="binding site" evidence="6">
    <location>
        <position position="421"/>
    </location>
    <ligand>
        <name>Na(+)</name>
        <dbReference type="ChEBI" id="CHEBI:29101"/>
        <label>1</label>
    </ligand>
</feature>
<keyword evidence="6" id="KW-0479">Metal-binding</keyword>
<feature type="transmembrane region" description="Helical" evidence="9">
    <location>
        <begin position="446"/>
        <end position="472"/>
    </location>
</feature>
<evidence type="ECO:0000256" key="3">
    <source>
        <dbReference type="ARBA" id="ARBA00022692"/>
    </source>
</evidence>
<evidence type="ECO:0000313" key="10">
    <source>
        <dbReference type="EMBL" id="CEK93221.1"/>
    </source>
</evidence>
<keyword evidence="6" id="KW-0915">Sodium</keyword>
<feature type="disulfide bond" evidence="7">
    <location>
        <begin position="140"/>
        <end position="149"/>
    </location>
</feature>
<dbReference type="InterPro" id="IPR037272">
    <property type="entry name" value="SNS_sf"/>
</dbReference>
<feature type="transmembrane region" description="Helical" evidence="9">
    <location>
        <begin position="56"/>
        <end position="77"/>
    </location>
</feature>
<evidence type="ECO:0000256" key="6">
    <source>
        <dbReference type="PIRSR" id="PIRSR600175-1"/>
    </source>
</evidence>
<evidence type="ECO:0000256" key="9">
    <source>
        <dbReference type="SAM" id="Phobius"/>
    </source>
</evidence>
<feature type="binding site" evidence="6">
    <location>
        <position position="417"/>
    </location>
    <ligand>
        <name>Na(+)</name>
        <dbReference type="ChEBI" id="CHEBI:29101"/>
        <label>1</label>
    </ligand>
</feature>
<dbReference type="SUPFAM" id="SSF161070">
    <property type="entry name" value="SNF-like"/>
    <property type="match status" value="1"/>
</dbReference>
<feature type="transmembrane region" description="Helical" evidence="9">
    <location>
        <begin position="403"/>
        <end position="426"/>
    </location>
</feature>
<evidence type="ECO:0000256" key="1">
    <source>
        <dbReference type="ARBA" id="ARBA00004141"/>
    </source>
</evidence>
<dbReference type="PROSITE" id="PS50267">
    <property type="entry name" value="NA_NEUROTRAN_SYMP_3"/>
    <property type="match status" value="1"/>
</dbReference>
<feature type="binding site" evidence="6">
    <location>
        <position position="320"/>
    </location>
    <ligand>
        <name>Na(+)</name>
        <dbReference type="ChEBI" id="CHEBI:29101"/>
        <label>2</label>
    </ligand>
</feature>
<keyword evidence="8" id="KW-0769">Symport</keyword>
<dbReference type="PROSITE" id="PS00610">
    <property type="entry name" value="NA_NEUROTRAN_SYMP_1"/>
    <property type="match status" value="1"/>
</dbReference>